<name>A0A6G1LEC7_9PEZI</name>
<feature type="region of interest" description="Disordered" evidence="1">
    <location>
        <begin position="57"/>
        <end position="111"/>
    </location>
</feature>
<dbReference type="AlphaFoldDB" id="A0A6G1LEC7"/>
<sequence>MEPRVAKRERKLQLSYETRHRIHCSSIYPIAGPNGSTVIIYGHDTGLRILWRGGRRRKTQLHAPPPAPPNGTTNNGHQVIDVEDNEDGDAQHSQETTHEYEQQEDEEDPDCPYANILADVEVDLETDVLQLAIPLLPTQSPLRTTQMLKAHGVVAVACSNGSQRVVTFPLAPPEDESEYADMLRSTQVTFPGNGSICHALAAKIVATDVLTPGEESQASDFLLVAAVFDTLRIYQFSMFDELTALEQDASSRIVTLTHPATQVLFHPSSKATQMLITDISGTVRLYEPYASASPARRPSSSGSGSLDAAPGEALGKWTFALHTSFALNKSGVTQRKRLLDAKWVLSGNAVLVLLDDGEWGVWDVSGSSKTFGEFALRGYLGSSAAADTGAPVQSKKSTRLAPMTPNTRKAKAEVLFSGTPKLPGAAARGGISVATSNSRLGSQDESILMWYNSDIYSIPSLQTFWQRATNNTNSFGSLHSPGLAHITDINLINENITSISQFAPPTSANAFGQMNTQRDLLVSAEHRFVILQSTRPPTPSRLLFQQAAAPQQPASRDQIMLDSGEAGLGEINRMLDRMDPEVTRPRRVGFAH</sequence>
<feature type="compositionally biased region" description="Basic and acidic residues" evidence="1">
    <location>
        <begin position="89"/>
        <end position="101"/>
    </location>
</feature>
<dbReference type="EMBL" id="ML995822">
    <property type="protein sequence ID" value="KAF2770929.1"/>
    <property type="molecule type" value="Genomic_DNA"/>
</dbReference>
<dbReference type="OrthoDB" id="5323870at2759"/>
<dbReference type="Proteomes" id="UP000799436">
    <property type="component" value="Unassembled WGS sequence"/>
</dbReference>
<evidence type="ECO:0000313" key="2">
    <source>
        <dbReference type="EMBL" id="KAF2770929.1"/>
    </source>
</evidence>
<reference evidence="2" key="1">
    <citation type="journal article" date="2020" name="Stud. Mycol.">
        <title>101 Dothideomycetes genomes: a test case for predicting lifestyles and emergence of pathogens.</title>
        <authorList>
            <person name="Haridas S."/>
            <person name="Albert R."/>
            <person name="Binder M."/>
            <person name="Bloem J."/>
            <person name="Labutti K."/>
            <person name="Salamov A."/>
            <person name="Andreopoulos B."/>
            <person name="Baker S."/>
            <person name="Barry K."/>
            <person name="Bills G."/>
            <person name="Bluhm B."/>
            <person name="Cannon C."/>
            <person name="Castanera R."/>
            <person name="Culley D."/>
            <person name="Daum C."/>
            <person name="Ezra D."/>
            <person name="Gonzalez J."/>
            <person name="Henrissat B."/>
            <person name="Kuo A."/>
            <person name="Liang C."/>
            <person name="Lipzen A."/>
            <person name="Lutzoni F."/>
            <person name="Magnuson J."/>
            <person name="Mondo S."/>
            <person name="Nolan M."/>
            <person name="Ohm R."/>
            <person name="Pangilinan J."/>
            <person name="Park H.-J."/>
            <person name="Ramirez L."/>
            <person name="Alfaro M."/>
            <person name="Sun H."/>
            <person name="Tritt A."/>
            <person name="Yoshinaga Y."/>
            <person name="Zwiers L.-H."/>
            <person name="Turgeon B."/>
            <person name="Goodwin S."/>
            <person name="Spatafora J."/>
            <person name="Crous P."/>
            <person name="Grigoriev I."/>
        </authorList>
    </citation>
    <scope>NUCLEOTIDE SEQUENCE</scope>
    <source>
        <strain evidence="2">CBS 116005</strain>
    </source>
</reference>
<dbReference type="InterPro" id="IPR015943">
    <property type="entry name" value="WD40/YVTN_repeat-like_dom_sf"/>
</dbReference>
<proteinExistence type="predicted"/>
<dbReference type="Gene3D" id="2.130.10.10">
    <property type="entry name" value="YVTN repeat-like/Quinoprotein amine dehydrogenase"/>
    <property type="match status" value="1"/>
</dbReference>
<keyword evidence="3" id="KW-1185">Reference proteome</keyword>
<organism evidence="2 3">
    <name type="scientific">Teratosphaeria nubilosa</name>
    <dbReference type="NCBI Taxonomy" id="161662"/>
    <lineage>
        <taxon>Eukaryota</taxon>
        <taxon>Fungi</taxon>
        <taxon>Dikarya</taxon>
        <taxon>Ascomycota</taxon>
        <taxon>Pezizomycotina</taxon>
        <taxon>Dothideomycetes</taxon>
        <taxon>Dothideomycetidae</taxon>
        <taxon>Mycosphaerellales</taxon>
        <taxon>Teratosphaeriaceae</taxon>
        <taxon>Teratosphaeria</taxon>
    </lineage>
</organism>
<gene>
    <name evidence="2" type="ORF">EJ03DRAFT_349956</name>
</gene>
<evidence type="ECO:0000313" key="3">
    <source>
        <dbReference type="Proteomes" id="UP000799436"/>
    </source>
</evidence>
<accession>A0A6G1LEC7</accession>
<protein>
    <submittedName>
        <fullName evidence="2">Uncharacterized protein</fullName>
    </submittedName>
</protein>
<evidence type="ECO:0000256" key="1">
    <source>
        <dbReference type="SAM" id="MobiDB-lite"/>
    </source>
</evidence>